<reference evidence="4" key="1">
    <citation type="journal article" date="2019" name="Int. J. Syst. Evol. Microbiol.">
        <title>The Global Catalogue of Microorganisms (GCM) 10K type strain sequencing project: providing services to taxonomists for standard genome sequencing and annotation.</title>
        <authorList>
            <consortium name="The Broad Institute Genomics Platform"/>
            <consortium name="The Broad Institute Genome Sequencing Center for Infectious Disease"/>
            <person name="Wu L."/>
            <person name="Ma J."/>
        </authorList>
    </citation>
    <scope>NUCLEOTIDE SEQUENCE [LARGE SCALE GENOMIC DNA]</scope>
    <source>
        <strain evidence="4">CCM 9147</strain>
    </source>
</reference>
<gene>
    <name evidence="3" type="primary">cmr4</name>
    <name evidence="3" type="ORF">ACFQ5D_20440</name>
</gene>
<keyword evidence="4" id="KW-1185">Reference proteome</keyword>
<feature type="domain" description="CRISPR type III-associated protein" evidence="2">
    <location>
        <begin position="10"/>
        <end position="291"/>
    </location>
</feature>
<evidence type="ECO:0000313" key="4">
    <source>
        <dbReference type="Proteomes" id="UP001597340"/>
    </source>
</evidence>
<proteinExistence type="predicted"/>
<evidence type="ECO:0000256" key="1">
    <source>
        <dbReference type="ARBA" id="ARBA00023118"/>
    </source>
</evidence>
<dbReference type="Proteomes" id="UP001597340">
    <property type="component" value="Unassembled WGS sequence"/>
</dbReference>
<dbReference type="PANTHER" id="PTHR36700">
    <property type="entry name" value="CRISPR SYSTEM CMR SUBUNIT CMR4"/>
    <property type="match status" value="1"/>
</dbReference>
<comment type="caution">
    <text evidence="3">The sequence shown here is derived from an EMBL/GenBank/DDBJ whole genome shotgun (WGS) entry which is preliminary data.</text>
</comment>
<evidence type="ECO:0000313" key="3">
    <source>
        <dbReference type="EMBL" id="MFD1463672.1"/>
    </source>
</evidence>
<accession>A0ABW4DG72</accession>
<dbReference type="InterPro" id="IPR005537">
    <property type="entry name" value="RAMP_III_fam"/>
</dbReference>
<dbReference type="InterPro" id="IPR013410">
    <property type="entry name" value="CRISPR-assoc_RAMP_Cmr4"/>
</dbReference>
<dbReference type="EMBL" id="JBHTNZ010000039">
    <property type="protein sequence ID" value="MFD1463672.1"/>
    <property type="molecule type" value="Genomic_DNA"/>
</dbReference>
<evidence type="ECO:0000259" key="2">
    <source>
        <dbReference type="Pfam" id="PF03787"/>
    </source>
</evidence>
<dbReference type="NCBIfam" id="TIGR02580">
    <property type="entry name" value="cas_RAMP_Cmr4"/>
    <property type="match status" value="1"/>
</dbReference>
<protein>
    <submittedName>
        <fullName evidence="3">Type III-B CRISPR module RAMP protein Cmr4</fullName>
    </submittedName>
</protein>
<dbReference type="RefSeq" id="WP_229525143.1">
    <property type="nucleotide sequence ID" value="NZ_JAFFQR010000087.1"/>
</dbReference>
<organism evidence="3 4">
    <name type="scientific">Paenibacillus farraposensis</name>
    <dbReference type="NCBI Taxonomy" id="2807095"/>
    <lineage>
        <taxon>Bacteria</taxon>
        <taxon>Bacillati</taxon>
        <taxon>Bacillota</taxon>
        <taxon>Bacilli</taxon>
        <taxon>Bacillales</taxon>
        <taxon>Paenibacillaceae</taxon>
        <taxon>Paenibacillus</taxon>
    </lineage>
</organism>
<dbReference type="PANTHER" id="PTHR36700:SF1">
    <property type="entry name" value="CRISPR SYSTEM CMR SUBUNIT CMR4"/>
    <property type="match status" value="1"/>
</dbReference>
<sequence length="300" mass="33739">MENVSQWYWIHCLSPLHIGSGEGLGAIDLPIMREKVTEWPMIPGSSMKGVKRDYYRAEGGESAWFKQAFGKSDHNGAEAGALVISDGRILAFPVASRYGTFAYVTSPMVLKRLVRDAAAMGVSLKIPDLDQFEQDAKNNETAWITTDSVVVSQQQVFLDEFYGKAEISHGFTTWASWLANMLFDENEPYSKEMFIERLVLVSDDTFRYFTTMCCEITPRIRIQEETKTTQAGALWYEEYVPTEAIFYGMIWCDRVDGSSDISKRISSLQHLKKEVFLQLGGNASVGKGRVRCRLSGGGDQ</sequence>
<dbReference type="Pfam" id="PF03787">
    <property type="entry name" value="RAMPs"/>
    <property type="match status" value="1"/>
</dbReference>
<name>A0ABW4DG72_9BACL</name>
<keyword evidence="1" id="KW-0051">Antiviral defense</keyword>